<feature type="region of interest" description="Disordered" evidence="6">
    <location>
        <begin position="242"/>
        <end position="312"/>
    </location>
</feature>
<comment type="caution">
    <text evidence="10">The sequence shown here is derived from an EMBL/GenBank/DDBJ whole genome shotgun (WGS) entry which is preliminary data.</text>
</comment>
<feature type="region of interest" description="Disordered" evidence="6">
    <location>
        <begin position="326"/>
        <end position="345"/>
    </location>
</feature>
<dbReference type="InterPro" id="IPR045055">
    <property type="entry name" value="DNA2/NAM7-like"/>
</dbReference>
<dbReference type="InterPro" id="IPR027417">
    <property type="entry name" value="P-loop_NTPase"/>
</dbReference>
<feature type="compositionally biased region" description="Acidic residues" evidence="6">
    <location>
        <begin position="564"/>
        <end position="581"/>
    </location>
</feature>
<feature type="compositionally biased region" description="Polar residues" evidence="6">
    <location>
        <begin position="286"/>
        <end position="304"/>
    </location>
</feature>
<evidence type="ECO:0000313" key="11">
    <source>
        <dbReference type="Proteomes" id="UP001295684"/>
    </source>
</evidence>
<evidence type="ECO:0000256" key="2">
    <source>
        <dbReference type="ARBA" id="ARBA00022801"/>
    </source>
</evidence>
<feature type="domain" description="DNA2/NAM7 helicase helicase" evidence="8">
    <location>
        <begin position="793"/>
        <end position="999"/>
    </location>
</feature>
<dbReference type="SUPFAM" id="SSF52540">
    <property type="entry name" value="P-loop containing nucleoside triphosphate hydrolases"/>
    <property type="match status" value="1"/>
</dbReference>
<protein>
    <submittedName>
        <fullName evidence="10">Uncharacterized protein</fullName>
    </submittedName>
</protein>
<evidence type="ECO:0000256" key="5">
    <source>
        <dbReference type="SAM" id="Coils"/>
    </source>
</evidence>
<organism evidence="10 11">
    <name type="scientific">Euplotes crassus</name>
    <dbReference type="NCBI Taxonomy" id="5936"/>
    <lineage>
        <taxon>Eukaryota</taxon>
        <taxon>Sar</taxon>
        <taxon>Alveolata</taxon>
        <taxon>Ciliophora</taxon>
        <taxon>Intramacronucleata</taxon>
        <taxon>Spirotrichea</taxon>
        <taxon>Hypotrichia</taxon>
        <taxon>Euplotida</taxon>
        <taxon>Euplotidae</taxon>
        <taxon>Moneuplotes</taxon>
    </lineage>
</organism>
<dbReference type="InterPro" id="IPR041677">
    <property type="entry name" value="DNA2/NAM7_AAA_11"/>
</dbReference>
<dbReference type="InterPro" id="IPR047187">
    <property type="entry name" value="SF1_C_Upf1"/>
</dbReference>
<dbReference type="CDD" id="cd18808">
    <property type="entry name" value="SF1_C_Upf1"/>
    <property type="match status" value="1"/>
</dbReference>
<dbReference type="GO" id="GO:0005694">
    <property type="term" value="C:chromosome"/>
    <property type="evidence" value="ECO:0007669"/>
    <property type="project" value="UniProtKB-ARBA"/>
</dbReference>
<sequence length="1257" mass="146125">MQGGQEMEESGEPQDSRDPKSLEDCYDCLYTRDKHKKETNQKWRDGIFVYNNFTGQMTIYDAMDTGTKIAQQFKKDWVLYDEDEVIHFQMCLCTLEGKRNTPVKQIKAVPEIRKVVPFNNPSKEEETKNVKKLKRNKFKVPERKKEVFTNSPPRYDPRNRDADYYSYGDSGFKNNIPNSHIERNNYNSRAPYQRYDQPQPDGFREDYAQEEDKFERDVPVNPVAATVDDDVNDFFNRVKAVKKEPKKDCPQPVRRQLCEDGSDSSFHSGDEDFQIERKIQKLSKLGNRNNNSTHMNQEESGQSEHQNRTDKSVDKLAQDLAEIYLRDTKKQGEEHHDNNPSDIFGSYKAENQQVFDKGDSCEINTLLGQRRKRDQIEDDNPNLPSPKTKKRVRTNSRSSMLEGSSKMITLFTNERLESFEDTTIDFQEAPLEITNYDDVYRSRTSYSKYYILSLLEMLKYEIEEDFTNKKVKESPIISAKLECVSLKKKKKGRAVKVGSRTKSKNLSKEDERLNANKKIQEKVEQERKEFEERTRVESKRMMEDRKTKLQQEMRKPSTGVQDEHDQETEQEQESSSEGSEEADLLVNLIGEEKKGEEEDVLGGILGEEEEEKEEKEEESYEVLDSFYLNVQQSQCPMGMKKGAQKDDLWMLMKNCMNTTQNLRQVNDFVFVKTCWHGFGKSKSLKVKLIGNASKVKPKLEEYKYAFRSINLNQYTNLVNNLIAFRDGPENKFLDSILYIGRTTFFEPLIECEKDDVLKMKEYFSHQFSLNRDQKYVMEESTKWFLPKEKDNETKQNVLLVHGAFGCGKSYMLVAIIRFISALLDHIGDTEIKILVSSLTNVAVDRILLLLLETGFEDFARVGSLKRINKLLLPYSHHARSNNTARKEAIKELEVIKKELHSLEKKSENTWKEINSVEETIQSLKEQTVTERREQLKSKRVVGCTLAATTFEVLKKSTFKIVILDECSQMLEPHSLQAIVPFGCEKLIAVGDPLQLPPIVSLGFKDLYNKQKQDKRSLYKPLFVRLQYDQLETILLRVQYRCHPCIGELSNNLFYENELEHGVNAQSREKLLSEFEAINFINAEKGKEAKSQVSYCNHYEAKFIVALLEYLQTIIENKKIAFLEQEIEEEPDFTIGVIVTYKAQEDLIKRIIQDMKIDSLSHVQISTVDAFQGAERDVIILGCVRTRSLGFMSDYRRLNVAITRAKRHLILVGHEKLLKKNPQWKYIIDNSKALKKGYKKCEEYLAKGKIFRDLLSGM</sequence>
<evidence type="ECO:0000313" key="10">
    <source>
        <dbReference type="EMBL" id="CAI2367160.1"/>
    </source>
</evidence>
<keyword evidence="4" id="KW-0067">ATP-binding</keyword>
<feature type="coiled-coil region" evidence="5">
    <location>
        <begin position="885"/>
        <end position="933"/>
    </location>
</feature>
<proteinExistence type="predicted"/>
<feature type="region of interest" description="Disordered" evidence="6">
    <location>
        <begin position="1"/>
        <end position="22"/>
    </location>
</feature>
<dbReference type="Proteomes" id="UP001295684">
    <property type="component" value="Unassembled WGS sequence"/>
</dbReference>
<evidence type="ECO:0000256" key="4">
    <source>
        <dbReference type="ARBA" id="ARBA00022840"/>
    </source>
</evidence>
<dbReference type="FunFam" id="3.40.50.300:FF:000326">
    <property type="entry name" value="P-loop containing nucleoside triphosphate hydrolase"/>
    <property type="match status" value="1"/>
</dbReference>
<dbReference type="EMBL" id="CAMPGE010008255">
    <property type="protein sequence ID" value="CAI2367160.1"/>
    <property type="molecule type" value="Genomic_DNA"/>
</dbReference>
<dbReference type="InterPro" id="IPR018838">
    <property type="entry name" value="ZGRF1-like_N"/>
</dbReference>
<evidence type="ECO:0000256" key="6">
    <source>
        <dbReference type="SAM" id="MobiDB-lite"/>
    </source>
</evidence>
<evidence type="ECO:0000256" key="1">
    <source>
        <dbReference type="ARBA" id="ARBA00022741"/>
    </source>
</evidence>
<keyword evidence="5" id="KW-0175">Coiled coil</keyword>
<reference evidence="10" key="1">
    <citation type="submission" date="2023-07" db="EMBL/GenBank/DDBJ databases">
        <authorList>
            <consortium name="AG Swart"/>
            <person name="Singh M."/>
            <person name="Singh A."/>
            <person name="Seah K."/>
            <person name="Emmerich C."/>
        </authorList>
    </citation>
    <scope>NUCLEOTIDE SEQUENCE</scope>
    <source>
        <strain evidence="10">DP1</strain>
    </source>
</reference>
<keyword evidence="11" id="KW-1185">Reference proteome</keyword>
<dbReference type="GO" id="GO:0005524">
    <property type="term" value="F:ATP binding"/>
    <property type="evidence" value="ECO:0007669"/>
    <property type="project" value="UniProtKB-KW"/>
</dbReference>
<evidence type="ECO:0000259" key="7">
    <source>
        <dbReference type="Pfam" id="PF10382"/>
    </source>
</evidence>
<name>A0AAD1UHV8_EUPCR</name>
<evidence type="ECO:0000259" key="9">
    <source>
        <dbReference type="Pfam" id="PF13087"/>
    </source>
</evidence>
<dbReference type="GO" id="GO:0016787">
    <property type="term" value="F:hydrolase activity"/>
    <property type="evidence" value="ECO:0007669"/>
    <property type="project" value="UniProtKB-KW"/>
</dbReference>
<feature type="region of interest" description="Disordered" evidence="6">
    <location>
        <begin position="524"/>
        <end position="581"/>
    </location>
</feature>
<dbReference type="PANTHER" id="PTHR10887">
    <property type="entry name" value="DNA2/NAM7 HELICASE FAMILY"/>
    <property type="match status" value="1"/>
</dbReference>
<feature type="compositionally biased region" description="Polar residues" evidence="6">
    <location>
        <begin position="172"/>
        <end position="190"/>
    </location>
</feature>
<evidence type="ECO:0000259" key="8">
    <source>
        <dbReference type="Pfam" id="PF13086"/>
    </source>
</evidence>
<keyword evidence="2" id="KW-0378">Hydrolase</keyword>
<dbReference type="AlphaFoldDB" id="A0AAD1UHV8"/>
<accession>A0AAD1UHV8</accession>
<keyword evidence="3" id="KW-0347">Helicase</keyword>
<dbReference type="Pfam" id="PF10382">
    <property type="entry name" value="ZGRF1-like_N"/>
    <property type="match status" value="1"/>
</dbReference>
<feature type="region of interest" description="Disordered" evidence="6">
    <location>
        <begin position="141"/>
        <end position="204"/>
    </location>
</feature>
<dbReference type="PANTHER" id="PTHR10887:SF518">
    <property type="entry name" value="RNA HELICASE NONSENSE MRNA REDUCING FACTOR"/>
    <property type="match status" value="1"/>
</dbReference>
<dbReference type="InterPro" id="IPR041679">
    <property type="entry name" value="DNA2/NAM7-like_C"/>
</dbReference>
<dbReference type="Pfam" id="PF13087">
    <property type="entry name" value="AAA_12"/>
    <property type="match status" value="1"/>
</dbReference>
<feature type="compositionally biased region" description="Acidic residues" evidence="6">
    <location>
        <begin position="1"/>
        <end position="12"/>
    </location>
</feature>
<evidence type="ECO:0000256" key="3">
    <source>
        <dbReference type="ARBA" id="ARBA00022806"/>
    </source>
</evidence>
<keyword evidence="1" id="KW-0547">Nucleotide-binding</keyword>
<dbReference type="Pfam" id="PF13086">
    <property type="entry name" value="AAA_11"/>
    <property type="match status" value="1"/>
</dbReference>
<feature type="compositionally biased region" description="Basic and acidic residues" evidence="6">
    <location>
        <begin position="524"/>
        <end position="555"/>
    </location>
</feature>
<feature type="compositionally biased region" description="Basic and acidic residues" evidence="6">
    <location>
        <begin position="268"/>
        <end position="279"/>
    </location>
</feature>
<feature type="region of interest" description="Disordered" evidence="6">
    <location>
        <begin position="368"/>
        <end position="399"/>
    </location>
</feature>
<dbReference type="Gene3D" id="3.40.50.300">
    <property type="entry name" value="P-loop containing nucleotide triphosphate hydrolases"/>
    <property type="match status" value="2"/>
</dbReference>
<dbReference type="GO" id="GO:0004386">
    <property type="term" value="F:helicase activity"/>
    <property type="evidence" value="ECO:0007669"/>
    <property type="project" value="UniProtKB-KW"/>
</dbReference>
<feature type="domain" description="DNA2/NAM7 helicase-like C-terminal" evidence="9">
    <location>
        <begin position="1020"/>
        <end position="1214"/>
    </location>
</feature>
<feature type="domain" description="5'-3' DNA helicase ZGRF1-like N-terminal" evidence="7">
    <location>
        <begin position="26"/>
        <end position="98"/>
    </location>
</feature>
<feature type="compositionally biased region" description="Basic and acidic residues" evidence="6">
    <location>
        <begin position="326"/>
        <end position="339"/>
    </location>
</feature>
<gene>
    <name evidence="10" type="ORF">ECRASSUSDP1_LOCUS8437</name>
</gene>